<dbReference type="PANTHER" id="PTHR23427">
    <property type="entry name" value="SURFEIT LOCUS PROTEIN"/>
    <property type="match status" value="1"/>
</dbReference>
<dbReference type="CDD" id="cd06662">
    <property type="entry name" value="SURF1"/>
    <property type="match status" value="1"/>
</dbReference>
<evidence type="ECO:0000313" key="7">
    <source>
        <dbReference type="EMBL" id="MFC3687573.1"/>
    </source>
</evidence>
<keyword evidence="6" id="KW-1003">Cell membrane</keyword>
<reference evidence="8" key="1">
    <citation type="journal article" date="2019" name="Int. J. Syst. Evol. Microbiol.">
        <title>The Global Catalogue of Microorganisms (GCM) 10K type strain sequencing project: providing services to taxonomists for standard genome sequencing and annotation.</title>
        <authorList>
            <consortium name="The Broad Institute Genomics Platform"/>
            <consortium name="The Broad Institute Genome Sequencing Center for Infectious Disease"/>
            <person name="Wu L."/>
            <person name="Ma J."/>
        </authorList>
    </citation>
    <scope>NUCLEOTIDE SEQUENCE [LARGE SCALE GENOMIC DNA]</scope>
    <source>
        <strain evidence="8">NCAIM B.02333</strain>
    </source>
</reference>
<gene>
    <name evidence="7" type="ORF">ACFOLH_04385</name>
</gene>
<evidence type="ECO:0000256" key="1">
    <source>
        <dbReference type="ARBA" id="ARBA00004370"/>
    </source>
</evidence>
<keyword evidence="8" id="KW-1185">Reference proteome</keyword>
<evidence type="ECO:0000256" key="2">
    <source>
        <dbReference type="ARBA" id="ARBA00007165"/>
    </source>
</evidence>
<evidence type="ECO:0000256" key="5">
    <source>
        <dbReference type="ARBA" id="ARBA00023136"/>
    </source>
</evidence>
<dbReference type="EMBL" id="JBHRWW010000002">
    <property type="protein sequence ID" value="MFC3687573.1"/>
    <property type="molecule type" value="Genomic_DNA"/>
</dbReference>
<keyword evidence="3 6" id="KW-0812">Transmembrane</keyword>
<proteinExistence type="inferred from homology"/>
<comment type="similarity">
    <text evidence="2 6">Belongs to the SURF1 family.</text>
</comment>
<sequence>MTRALRDPRWLGGLAVAVVFAVVCVLLAQWQLDRRVQRAGHNAAVLENYDAAPVGLADALAALPAAGPTPEQQWTPVRLAGRYDPEGTVLVRNRPQSDTNGYQVAVPFDTRLPGGEDLRVLLVRGFVPSGSEADGPASLPPPPAGEVEVVARLRSGESPATRSAPAGQTYRLDLPALLADGGPALETAYGVVATEDGSPPAGMATIARPDTDPGPHLAYGVQWYLFALTGLVIWGVLARRHGIEGRLEREQGRAPRDEWVYEPGR</sequence>
<keyword evidence="5 6" id="KW-0472">Membrane</keyword>
<protein>
    <recommendedName>
        <fullName evidence="6">SURF1-like protein</fullName>
    </recommendedName>
</protein>
<keyword evidence="4 6" id="KW-1133">Transmembrane helix</keyword>
<dbReference type="InterPro" id="IPR045214">
    <property type="entry name" value="Surf1/Surf4"/>
</dbReference>
<accession>A0ABV7WCM0</accession>
<comment type="caution">
    <text evidence="7">The sequence shown here is derived from an EMBL/GenBank/DDBJ whole genome shotgun (WGS) entry which is preliminary data.</text>
</comment>
<feature type="transmembrane region" description="Helical" evidence="6">
    <location>
        <begin position="217"/>
        <end position="237"/>
    </location>
</feature>
<dbReference type="Pfam" id="PF02104">
    <property type="entry name" value="SURF1"/>
    <property type="match status" value="1"/>
</dbReference>
<dbReference type="PANTHER" id="PTHR23427:SF2">
    <property type="entry name" value="SURFEIT LOCUS PROTEIN 1"/>
    <property type="match status" value="1"/>
</dbReference>
<dbReference type="InterPro" id="IPR002994">
    <property type="entry name" value="Surf1/Shy1"/>
</dbReference>
<feature type="transmembrane region" description="Helical" evidence="6">
    <location>
        <begin position="12"/>
        <end position="32"/>
    </location>
</feature>
<organism evidence="7 8">
    <name type="scientific">Aquipuribacter hungaricus</name>
    <dbReference type="NCBI Taxonomy" id="545624"/>
    <lineage>
        <taxon>Bacteria</taxon>
        <taxon>Bacillati</taxon>
        <taxon>Actinomycetota</taxon>
        <taxon>Actinomycetes</taxon>
        <taxon>Micrococcales</taxon>
        <taxon>Intrasporangiaceae</taxon>
        <taxon>Aquipuribacter</taxon>
    </lineage>
</organism>
<evidence type="ECO:0000256" key="4">
    <source>
        <dbReference type="ARBA" id="ARBA00022989"/>
    </source>
</evidence>
<dbReference type="PROSITE" id="PS50895">
    <property type="entry name" value="SURF1"/>
    <property type="match status" value="1"/>
</dbReference>
<dbReference type="RefSeq" id="WP_340289871.1">
    <property type="nucleotide sequence ID" value="NZ_JBBEOI010000012.1"/>
</dbReference>
<dbReference type="Proteomes" id="UP001595685">
    <property type="component" value="Unassembled WGS sequence"/>
</dbReference>
<comment type="subcellular location">
    <subcellularLocation>
        <location evidence="6">Cell membrane</location>
        <topology evidence="6">Multi-pass membrane protein</topology>
    </subcellularLocation>
    <subcellularLocation>
        <location evidence="1">Membrane</location>
    </subcellularLocation>
</comment>
<evidence type="ECO:0000313" key="8">
    <source>
        <dbReference type="Proteomes" id="UP001595685"/>
    </source>
</evidence>
<evidence type="ECO:0000256" key="3">
    <source>
        <dbReference type="ARBA" id="ARBA00022692"/>
    </source>
</evidence>
<name>A0ABV7WCM0_9MICO</name>
<evidence type="ECO:0000256" key="6">
    <source>
        <dbReference type="RuleBase" id="RU363076"/>
    </source>
</evidence>